<organism evidence="4 5">
    <name type="scientific">Candidatus Desulfolinea nitratireducens</name>
    <dbReference type="NCBI Taxonomy" id="2841698"/>
    <lineage>
        <taxon>Bacteria</taxon>
        <taxon>Bacillati</taxon>
        <taxon>Chloroflexota</taxon>
        <taxon>Anaerolineae</taxon>
        <taxon>Anaerolineales</taxon>
        <taxon>Anaerolineales incertae sedis</taxon>
        <taxon>Candidatus Desulfolinea</taxon>
    </lineage>
</organism>
<evidence type="ECO:0000256" key="2">
    <source>
        <dbReference type="RuleBase" id="RU003750"/>
    </source>
</evidence>
<evidence type="ECO:0000256" key="1">
    <source>
        <dbReference type="ARBA" id="ARBA00022679"/>
    </source>
</evidence>
<evidence type="ECO:0000313" key="4">
    <source>
        <dbReference type="EMBL" id="MBC8336354.1"/>
    </source>
</evidence>
<dbReference type="InterPro" id="IPR000462">
    <property type="entry name" value="CDP-OH_P_trans"/>
</dbReference>
<keyword evidence="1 2" id="KW-0808">Transferase</keyword>
<dbReference type="InterPro" id="IPR043130">
    <property type="entry name" value="CDP-OH_PTrfase_TM_dom"/>
</dbReference>
<dbReference type="Proteomes" id="UP000614469">
    <property type="component" value="Unassembled WGS sequence"/>
</dbReference>
<comment type="similarity">
    <text evidence="2">Belongs to the CDP-alcohol phosphatidyltransferase class-I family.</text>
</comment>
<dbReference type="AlphaFoldDB" id="A0A8J6NQY0"/>
<keyword evidence="3" id="KW-1133">Transmembrane helix</keyword>
<keyword evidence="3" id="KW-0812">Transmembrane</keyword>
<feature type="transmembrane region" description="Helical" evidence="3">
    <location>
        <begin position="162"/>
        <end position="185"/>
    </location>
</feature>
<feature type="transmembrane region" description="Helical" evidence="3">
    <location>
        <begin position="122"/>
        <end position="142"/>
    </location>
</feature>
<dbReference type="Pfam" id="PF01066">
    <property type="entry name" value="CDP-OH_P_transf"/>
    <property type="match status" value="1"/>
</dbReference>
<dbReference type="InterPro" id="IPR048254">
    <property type="entry name" value="CDP_ALCOHOL_P_TRANSF_CS"/>
</dbReference>
<protein>
    <submittedName>
        <fullName evidence="4">CDP-alcohol phosphatidyltransferase family protein</fullName>
    </submittedName>
</protein>
<dbReference type="GO" id="GO:0008654">
    <property type="term" value="P:phospholipid biosynthetic process"/>
    <property type="evidence" value="ECO:0007669"/>
    <property type="project" value="InterPro"/>
</dbReference>
<reference evidence="4 5" key="1">
    <citation type="submission" date="2020-08" db="EMBL/GenBank/DDBJ databases">
        <title>Bridging the membrane lipid divide: bacteria of the FCB group superphylum have the potential to synthesize archaeal ether lipids.</title>
        <authorList>
            <person name="Villanueva L."/>
            <person name="Von Meijenfeldt F.A.B."/>
            <person name="Westbye A.B."/>
            <person name="Yadav S."/>
            <person name="Hopmans E.C."/>
            <person name="Dutilh B.E."/>
            <person name="Sinninghe Damste J.S."/>
        </authorList>
    </citation>
    <scope>NUCLEOTIDE SEQUENCE [LARGE SCALE GENOMIC DNA]</scope>
    <source>
        <strain evidence="4">NIOZ-UU36</strain>
    </source>
</reference>
<dbReference type="GO" id="GO:0016780">
    <property type="term" value="F:phosphotransferase activity, for other substituted phosphate groups"/>
    <property type="evidence" value="ECO:0007669"/>
    <property type="project" value="InterPro"/>
</dbReference>
<dbReference type="Gene3D" id="1.20.120.1760">
    <property type="match status" value="1"/>
</dbReference>
<feature type="transmembrane region" description="Helical" evidence="3">
    <location>
        <begin position="61"/>
        <end position="77"/>
    </location>
</feature>
<gene>
    <name evidence="4" type="ORF">H8E29_13905</name>
</gene>
<proteinExistence type="inferred from homology"/>
<dbReference type="EMBL" id="JACNJN010000157">
    <property type="protein sequence ID" value="MBC8336354.1"/>
    <property type="molecule type" value="Genomic_DNA"/>
</dbReference>
<accession>A0A8J6NQY0</accession>
<evidence type="ECO:0000256" key="3">
    <source>
        <dbReference type="SAM" id="Phobius"/>
    </source>
</evidence>
<sequence length="204" mass="22619">MENTVKVEKETLTDRLRSLFKWVLDPIGAFLNRLGLTPNTITILGLVGNMVGAFFLAKGNMLWGGLMVLIMWPIDALDGTMARLRGEPSDFGGFVDSVTDRYSELVIYGALLFYFLGQGDTVAAMLVFAAASGSILVSYTRAKAEGLGFEAKIGALTRVERYFVLAPGLIFNFPIIAMWIIAILANFTALQRIWYVRQQAHKHF</sequence>
<dbReference type="GO" id="GO:0016020">
    <property type="term" value="C:membrane"/>
    <property type="evidence" value="ECO:0007669"/>
    <property type="project" value="InterPro"/>
</dbReference>
<comment type="caution">
    <text evidence="4">The sequence shown here is derived from an EMBL/GenBank/DDBJ whole genome shotgun (WGS) entry which is preliminary data.</text>
</comment>
<dbReference type="PROSITE" id="PS00379">
    <property type="entry name" value="CDP_ALCOHOL_P_TRANSF"/>
    <property type="match status" value="1"/>
</dbReference>
<keyword evidence="3" id="KW-0472">Membrane</keyword>
<evidence type="ECO:0000313" key="5">
    <source>
        <dbReference type="Proteomes" id="UP000614469"/>
    </source>
</evidence>
<name>A0A8J6NQY0_9CHLR</name>